<evidence type="ECO:0000313" key="12">
    <source>
        <dbReference type="Proteomes" id="UP001238179"/>
    </source>
</evidence>
<evidence type="ECO:0000256" key="2">
    <source>
        <dbReference type="ARBA" id="ARBA00022485"/>
    </source>
</evidence>
<dbReference type="AlphaFoldDB" id="A0AA48GWB1"/>
<dbReference type="GO" id="GO:0046872">
    <property type="term" value="F:metal ion binding"/>
    <property type="evidence" value="ECO:0007669"/>
    <property type="project" value="UniProtKB-KW"/>
</dbReference>
<reference evidence="12" key="1">
    <citation type="journal article" date="2023" name="Int. J. Syst. Evol. Microbiol.">
        <title>Mesoterricola silvestris gen. nov., sp. nov., Mesoterricola sediminis sp. nov., Geothrix oryzae sp. nov., Geothrix edaphica sp. nov., Geothrix rubra sp. nov., and Geothrix limicola sp. nov., six novel members of Acidobacteriota isolated from soils.</title>
        <authorList>
            <person name="Itoh H."/>
            <person name="Sugisawa Y."/>
            <person name="Mise K."/>
            <person name="Xu Z."/>
            <person name="Kuniyasu M."/>
            <person name="Ushijima N."/>
            <person name="Kawano K."/>
            <person name="Kobayashi E."/>
            <person name="Shiratori Y."/>
            <person name="Masuda Y."/>
            <person name="Senoo K."/>
        </authorList>
    </citation>
    <scope>NUCLEOTIDE SEQUENCE [LARGE SCALE GENOMIC DNA]</scope>
    <source>
        <strain evidence="12">W79</strain>
    </source>
</reference>
<dbReference type="KEGG" id="msil:METEAL_21950"/>
<feature type="region of interest" description="Disordered" evidence="7">
    <location>
        <begin position="278"/>
        <end position="298"/>
    </location>
</feature>
<evidence type="ECO:0000313" key="11">
    <source>
        <dbReference type="EMBL" id="BDU73021.1"/>
    </source>
</evidence>
<keyword evidence="2" id="KW-0004">4Fe-4S</keyword>
<feature type="transmembrane region" description="Helical" evidence="8">
    <location>
        <begin position="118"/>
        <end position="145"/>
    </location>
</feature>
<keyword evidence="8" id="KW-0472">Membrane</keyword>
<feature type="transmembrane region" description="Helical" evidence="8">
    <location>
        <begin position="12"/>
        <end position="31"/>
    </location>
</feature>
<gene>
    <name evidence="11" type="ORF">METEAL_21950</name>
</gene>
<dbReference type="PANTHER" id="PTHR30176:SF3">
    <property type="entry name" value="FERREDOXIN-TYPE PROTEIN NAPH"/>
    <property type="match status" value="1"/>
</dbReference>
<dbReference type="GO" id="GO:0051539">
    <property type="term" value="F:4 iron, 4 sulfur cluster binding"/>
    <property type="evidence" value="ECO:0007669"/>
    <property type="project" value="UniProtKB-KW"/>
</dbReference>
<evidence type="ECO:0000256" key="7">
    <source>
        <dbReference type="SAM" id="MobiDB-lite"/>
    </source>
</evidence>
<keyword evidence="6" id="KW-0411">Iron-sulfur</keyword>
<dbReference type="Proteomes" id="UP001238179">
    <property type="component" value="Chromosome"/>
</dbReference>
<sequence length="298" mass="32835">MRPSRHRARRAVQILVLLGGTLLPWTNLFRIDAPAVRVVFGGRSYPLEWPYVLGIIVPFLGIVWGLALLSFKKGRVFCGWACPYGSLVEFFEGIRTAAGWGSNRLVAAWMRRSPLHRLGLRAGALATLAVAPLLLGASLAAYLYPPARILRELTTPLDPRNQGQVVLWAWMALVLVSSWLAGFLVRFHFCRMVCIYGMGQAMAASAADPARVLRPRYRPADLSACGSCRACLKACFVEVDPREKDLQLGFSAGCFNCGDCVDVCETVQGHKGRPALLTFERPPASPKAPRPKESEEPW</sequence>
<protein>
    <recommendedName>
        <fullName evidence="9 10">4Fe-4S ferredoxin-type domain-containing protein</fullName>
    </recommendedName>
</protein>
<dbReference type="EMBL" id="AP027080">
    <property type="protein sequence ID" value="BDU73021.1"/>
    <property type="molecule type" value="Genomic_DNA"/>
</dbReference>
<evidence type="ECO:0000256" key="1">
    <source>
        <dbReference type="ARBA" id="ARBA00022448"/>
    </source>
</evidence>
<feature type="domain" description="4Fe-4S ferredoxin-type" evidence="10">
    <location>
        <begin position="221"/>
        <end position="280"/>
    </location>
</feature>
<keyword evidence="3" id="KW-0479">Metal-binding</keyword>
<dbReference type="Pfam" id="PF13746">
    <property type="entry name" value="Fer4_18"/>
    <property type="match status" value="1"/>
</dbReference>
<evidence type="ECO:0000256" key="3">
    <source>
        <dbReference type="ARBA" id="ARBA00022723"/>
    </source>
</evidence>
<dbReference type="SUPFAM" id="SSF54862">
    <property type="entry name" value="4Fe-4S ferredoxins"/>
    <property type="match status" value="1"/>
</dbReference>
<dbReference type="PANTHER" id="PTHR30176">
    <property type="entry name" value="FERREDOXIN-TYPE PROTEIN NAPH"/>
    <property type="match status" value="1"/>
</dbReference>
<keyword evidence="4" id="KW-0249">Electron transport</keyword>
<organism evidence="11 12">
    <name type="scientific">Mesoterricola silvestris</name>
    <dbReference type="NCBI Taxonomy" id="2927979"/>
    <lineage>
        <taxon>Bacteria</taxon>
        <taxon>Pseudomonadati</taxon>
        <taxon>Acidobacteriota</taxon>
        <taxon>Holophagae</taxon>
        <taxon>Holophagales</taxon>
        <taxon>Holophagaceae</taxon>
        <taxon>Mesoterricola</taxon>
    </lineage>
</organism>
<proteinExistence type="predicted"/>
<evidence type="ECO:0000256" key="5">
    <source>
        <dbReference type="ARBA" id="ARBA00023004"/>
    </source>
</evidence>
<feature type="transmembrane region" description="Helical" evidence="8">
    <location>
        <begin position="51"/>
        <end position="71"/>
    </location>
</feature>
<feature type="domain" description="4Fe-4S ferredoxin-type" evidence="9">
    <location>
        <begin position="60"/>
        <end position="94"/>
    </location>
</feature>
<keyword evidence="8" id="KW-0812">Transmembrane</keyword>
<dbReference type="InterPro" id="IPR051684">
    <property type="entry name" value="Electron_Trans/Redox"/>
</dbReference>
<dbReference type="InterPro" id="IPR017900">
    <property type="entry name" value="4Fe4S_Fe_S_CS"/>
</dbReference>
<evidence type="ECO:0000256" key="8">
    <source>
        <dbReference type="SAM" id="Phobius"/>
    </source>
</evidence>
<accession>A0AA48GWB1</accession>
<evidence type="ECO:0000259" key="10">
    <source>
        <dbReference type="Pfam" id="PF13746"/>
    </source>
</evidence>
<keyword evidence="5" id="KW-0408">Iron</keyword>
<feature type="transmembrane region" description="Helical" evidence="8">
    <location>
        <begin position="165"/>
        <end position="185"/>
    </location>
</feature>
<keyword evidence="8" id="KW-1133">Transmembrane helix</keyword>
<dbReference type="InterPro" id="IPR017896">
    <property type="entry name" value="4Fe4S_Fe-S-bd"/>
</dbReference>
<name>A0AA48GWB1_9BACT</name>
<evidence type="ECO:0000256" key="6">
    <source>
        <dbReference type="ARBA" id="ARBA00023014"/>
    </source>
</evidence>
<evidence type="ECO:0000259" key="9">
    <source>
        <dbReference type="Pfam" id="PF12801"/>
    </source>
</evidence>
<dbReference type="RefSeq" id="WP_316411665.1">
    <property type="nucleotide sequence ID" value="NZ_AP027080.1"/>
</dbReference>
<evidence type="ECO:0000256" key="4">
    <source>
        <dbReference type="ARBA" id="ARBA00022982"/>
    </source>
</evidence>
<dbReference type="GO" id="GO:0005886">
    <property type="term" value="C:plasma membrane"/>
    <property type="evidence" value="ECO:0007669"/>
    <property type="project" value="TreeGrafter"/>
</dbReference>
<dbReference type="Pfam" id="PF12801">
    <property type="entry name" value="Fer4_5"/>
    <property type="match status" value="1"/>
</dbReference>
<keyword evidence="1" id="KW-0813">Transport</keyword>
<dbReference type="PROSITE" id="PS00198">
    <property type="entry name" value="4FE4S_FER_1"/>
    <property type="match status" value="1"/>
</dbReference>
<keyword evidence="12" id="KW-1185">Reference proteome</keyword>